<sequence length="916" mass="102054">MRSFKRRRSARARRLRNGLLIACKFFSRAVLPLTFAFATRMAAKTQSANASLRWWILATTISFLAIPVVEWLARRTRATVAELPERPHAFYGREDDMRALDAEYRAQGGARHWWRLPKRRRHARSPVRLYLHGQPGVGKGALLAEYAHRIARHYPHGVFREPLSEGGVARPPDEILNSLLDKLKANGFVNQTAAENLEHFRKLTHSGRYLIILESALSANQIEELMPDGLRCAVLVTSGRDIAETTVTGSHLVKVPTTNAAWDIFCSVAGDAARSHPECVAEIIELCGCLPLALLAAAAQLADRKGIANPPYEDPYTEMAATLRKGPGRLGQLNHGAMVPRQRIEAEYARLGELERRAFRFLALLETETFLPWVLSPLLEVTDAVSANLIGRLARAQLIEVVGQRPGPYRYTFHPLVRDLAHTLLMDENAADMEPASARFEEEFLAVAVGFLLRRRPLLVNVLPVPPTPERMEMAGSAEPSQRWVRAEYANLVRASSAAHRQGEWALSWRIAALLGGCVPLRLAVPDALEVFELAHMAAVRDAAIDGEIEVLIAKGSYLVSTEDYNTSFETLEEAMRQALASSVSKRSLLAARIHREMGLAWLQLGAYSNALPQFSLALSEFAGSNDPQDQRLIGILSAETESARRPERWLDNPYTASVADGEVVAYRLHLGRSEAARRAYRWEAAEKELHEGLTSNLGDARRRASIQYRLARLALTRYRNGAPRRGRAAYAEQAIQYAATSLLRFQYMPNPIGEIRARCMLASALLATGRTKDALYHGERAQGDLVKIGLKSELAKPLFARVGRLLGQVRLADDDPGRAKDLIAEAARRFKELDDFRSYSECKFLMGVIQYRSGDYIDARLSLAGAHAYFAKSGDTVQLRSTLFAMAKVDYKIGKKLAAADHFLEAMRHRRAVSR</sequence>
<accession>W9DWE5</accession>
<dbReference type="PANTHER" id="PTHR47691">
    <property type="entry name" value="REGULATOR-RELATED"/>
    <property type="match status" value="1"/>
</dbReference>
<dbReference type="HOGENOM" id="CLU_317766_0_0_11"/>
<comment type="caution">
    <text evidence="2">The sequence shown here is derived from an EMBL/GenBank/DDBJ whole genome shotgun (WGS) entry which is preliminary data.</text>
</comment>
<keyword evidence="1" id="KW-1133">Transmembrane helix</keyword>
<dbReference type="Gene3D" id="1.25.40.10">
    <property type="entry name" value="Tetratricopeptide repeat domain"/>
    <property type="match status" value="1"/>
</dbReference>
<keyword evidence="1" id="KW-0812">Transmembrane</keyword>
<dbReference type="RefSeq" id="WP_034260474.1">
    <property type="nucleotide sequence ID" value="NZ_KI632511.1"/>
</dbReference>
<dbReference type="EMBL" id="AZAN01000001">
    <property type="protein sequence ID" value="ETA71149.1"/>
    <property type="molecule type" value="Genomic_DNA"/>
</dbReference>
<proteinExistence type="predicted"/>
<dbReference type="InterPro" id="IPR011990">
    <property type="entry name" value="TPR-like_helical_dom_sf"/>
</dbReference>
<evidence type="ECO:0000256" key="1">
    <source>
        <dbReference type="SAM" id="Phobius"/>
    </source>
</evidence>
<dbReference type="InterPro" id="IPR027417">
    <property type="entry name" value="P-loop_NTPase"/>
</dbReference>
<gene>
    <name evidence="2" type="ORF">ActroDRAFT_0175</name>
</gene>
<dbReference type="SUPFAM" id="SSF48452">
    <property type="entry name" value="TPR-like"/>
    <property type="match status" value="1"/>
</dbReference>
<keyword evidence="3" id="KW-1185">Reference proteome</keyword>
<feature type="transmembrane region" description="Helical" evidence="1">
    <location>
        <begin position="52"/>
        <end position="73"/>
    </location>
</feature>
<keyword evidence="1" id="KW-0472">Membrane</keyword>
<dbReference type="Gene3D" id="3.40.50.300">
    <property type="entry name" value="P-loop containing nucleotide triphosphate hydrolases"/>
    <property type="match status" value="1"/>
</dbReference>
<dbReference type="AlphaFoldDB" id="W9DWE5"/>
<name>W9DWE5_9ACTN</name>
<dbReference type="Proteomes" id="UP000019485">
    <property type="component" value="Unassembled WGS sequence"/>
</dbReference>
<evidence type="ECO:0000313" key="3">
    <source>
        <dbReference type="Proteomes" id="UP000019485"/>
    </source>
</evidence>
<dbReference type="Gene3D" id="1.10.8.430">
    <property type="entry name" value="Helical domain of apoptotic protease-activating factors"/>
    <property type="match status" value="1"/>
</dbReference>
<dbReference type="InterPro" id="IPR042197">
    <property type="entry name" value="Apaf_helical"/>
</dbReference>
<reference evidence="2 3" key="1">
    <citation type="submission" date="2013-08" db="EMBL/GenBank/DDBJ databases">
        <authorList>
            <consortium name="DOE Joint Genome Institute"/>
            <person name="Eisen J."/>
            <person name="Huntemann M."/>
            <person name="Han J."/>
            <person name="Chen A."/>
            <person name="Kyrpides N."/>
            <person name="Mavromatis K."/>
            <person name="Markowitz V."/>
            <person name="Palaniappan K."/>
            <person name="Ivanova N."/>
            <person name="Schaumberg A."/>
            <person name="Pati A."/>
            <person name="Liolios K."/>
            <person name="Nordberg H.P."/>
            <person name="Cantor M.N."/>
            <person name="Hua S.X."/>
            <person name="Woyke T."/>
        </authorList>
    </citation>
    <scope>NUCLEOTIDE SEQUENCE [LARGE SCALE GENOMIC DNA]</scope>
    <source>
        <strain evidence="2 3">DSM 44927</strain>
    </source>
</reference>
<evidence type="ECO:0000313" key="2">
    <source>
        <dbReference type="EMBL" id="ETA71149.1"/>
    </source>
</evidence>
<dbReference type="OrthoDB" id="3291206at2"/>
<organism evidence="2 3">
    <name type="scientific">Actinospica robiniae DSM 44927</name>
    <dbReference type="NCBI Taxonomy" id="479430"/>
    <lineage>
        <taxon>Bacteria</taxon>
        <taxon>Bacillati</taxon>
        <taxon>Actinomycetota</taxon>
        <taxon>Actinomycetes</taxon>
        <taxon>Catenulisporales</taxon>
        <taxon>Actinospicaceae</taxon>
        <taxon>Actinospica</taxon>
    </lineage>
</organism>
<dbReference type="SUPFAM" id="SSF52540">
    <property type="entry name" value="P-loop containing nucleoside triphosphate hydrolases"/>
    <property type="match status" value="1"/>
</dbReference>
<dbReference type="GO" id="GO:0043531">
    <property type="term" value="F:ADP binding"/>
    <property type="evidence" value="ECO:0007669"/>
    <property type="project" value="InterPro"/>
</dbReference>
<protein>
    <submittedName>
        <fullName evidence="2">NB-ARC domain protein</fullName>
    </submittedName>
</protein>
<dbReference type="PANTHER" id="PTHR47691:SF3">
    <property type="entry name" value="HTH-TYPE TRANSCRIPTIONAL REGULATOR RV0890C-RELATED"/>
    <property type="match status" value="1"/>
</dbReference>